<protein>
    <submittedName>
        <fullName evidence="5">Tetratricopeptide repeat protein</fullName>
    </submittedName>
</protein>
<dbReference type="RefSeq" id="WP_171433741.1">
    <property type="nucleotide sequence ID" value="NZ_JABFJV010000030.1"/>
</dbReference>
<dbReference type="SMART" id="SM00028">
    <property type="entry name" value="TPR"/>
    <property type="match status" value="4"/>
</dbReference>
<feature type="transmembrane region" description="Helical" evidence="4">
    <location>
        <begin position="199"/>
        <end position="223"/>
    </location>
</feature>
<sequence length="592" mass="63087">MGQASSPAGASGPSPSRLISQYVLVALAALLVFAGTLANGFVYDDVQLVLENPWPRSLAGVRDSFSQPLFGFLESSTAQDPQHHYYRPLMHVLLFGLRQAFGLQPWAHHLALMVMHAAVSVLVLWLLRGCLVADRAEPTLGAGGWAAFGGALLFALHPVHTEAVAWVSGAMDVGMALAVLLAARLWLPVPASPQRALGAGALWLAGLLLKETAIVLPVLLWALERATAPSGARGSLVAQARRYALLGLGLAAYLGLRFMALGGSLPTNSASTRVSRLTGVLAFPADLGGKLVWPSPLAVLSPRGPATSLADVRVWLGALCFAGILAGAVWAWRRGHRVVQAAGLWLLVPLLPALALQVRGVDAYAERYLYLSSVGFVLLVAVALRAGLSRWPEQARILALASGGVLAAFTLLTLSYVPVWRDNLTLWTYVQETVVDHPLIHSNLGDLHLKAGRLDAAISHLEVAAQALPGAFRVHNNLAVAYAKVGRLGDARKELERTVRLMPDNPVAWHNLGLVSRREGDLETAIARFHDALRLAPKRVDSLLELGRTLMRAGRASEAIPPLEEALRLEPGLTGARKSLAEARAAASGPPR</sequence>
<keyword evidence="4" id="KW-0472">Membrane</keyword>
<feature type="transmembrane region" description="Helical" evidence="4">
    <location>
        <begin position="338"/>
        <end position="356"/>
    </location>
</feature>
<dbReference type="InterPro" id="IPR052346">
    <property type="entry name" value="O-mannosyl-transferase_TMTC"/>
</dbReference>
<keyword evidence="1" id="KW-0677">Repeat</keyword>
<feature type="transmembrane region" description="Helical" evidence="4">
    <location>
        <begin position="313"/>
        <end position="331"/>
    </location>
</feature>
<evidence type="ECO:0000256" key="4">
    <source>
        <dbReference type="SAM" id="Phobius"/>
    </source>
</evidence>
<dbReference type="InterPro" id="IPR019734">
    <property type="entry name" value="TPR_rpt"/>
</dbReference>
<feature type="transmembrane region" description="Helical" evidence="4">
    <location>
        <begin position="139"/>
        <end position="157"/>
    </location>
</feature>
<keyword evidence="6" id="KW-1185">Reference proteome</keyword>
<keyword evidence="4" id="KW-0812">Transmembrane</keyword>
<dbReference type="Pfam" id="PF14559">
    <property type="entry name" value="TPR_19"/>
    <property type="match status" value="1"/>
</dbReference>
<evidence type="ECO:0000313" key="6">
    <source>
        <dbReference type="Proteomes" id="UP000563426"/>
    </source>
</evidence>
<feature type="transmembrane region" description="Helical" evidence="4">
    <location>
        <begin position="368"/>
        <end position="388"/>
    </location>
</feature>
<reference evidence="5 6" key="1">
    <citation type="submission" date="2020-05" db="EMBL/GenBank/DDBJ databases">
        <authorList>
            <person name="Whitworth D."/>
        </authorList>
    </citation>
    <scope>NUCLEOTIDE SEQUENCE [LARGE SCALE GENOMIC DNA]</scope>
    <source>
        <strain evidence="5 6">AB043B</strain>
    </source>
</reference>
<organism evidence="5 6">
    <name type="scientific">Corallococcus exercitus</name>
    <dbReference type="NCBI Taxonomy" id="2316736"/>
    <lineage>
        <taxon>Bacteria</taxon>
        <taxon>Pseudomonadati</taxon>
        <taxon>Myxococcota</taxon>
        <taxon>Myxococcia</taxon>
        <taxon>Myxococcales</taxon>
        <taxon>Cystobacterineae</taxon>
        <taxon>Myxococcaceae</taxon>
        <taxon>Corallococcus</taxon>
    </lineage>
</organism>
<evidence type="ECO:0000313" key="5">
    <source>
        <dbReference type="EMBL" id="NOK33140.1"/>
    </source>
</evidence>
<name>A0A7Y4NQ21_9BACT</name>
<feature type="transmembrane region" description="Helical" evidence="4">
    <location>
        <begin position="22"/>
        <end position="43"/>
    </location>
</feature>
<keyword evidence="2 3" id="KW-0802">TPR repeat</keyword>
<dbReference type="EMBL" id="JABFJV010000030">
    <property type="protein sequence ID" value="NOK33140.1"/>
    <property type="molecule type" value="Genomic_DNA"/>
</dbReference>
<keyword evidence="4" id="KW-1133">Transmembrane helix</keyword>
<accession>A0A7Y4NQ21</accession>
<dbReference type="Pfam" id="PF13432">
    <property type="entry name" value="TPR_16"/>
    <property type="match status" value="1"/>
</dbReference>
<dbReference type="Proteomes" id="UP000563426">
    <property type="component" value="Unassembled WGS sequence"/>
</dbReference>
<feature type="transmembrane region" description="Helical" evidence="4">
    <location>
        <begin position="243"/>
        <end position="262"/>
    </location>
</feature>
<dbReference type="Gene3D" id="1.25.40.10">
    <property type="entry name" value="Tetratricopeptide repeat domain"/>
    <property type="match status" value="1"/>
</dbReference>
<feature type="transmembrane region" description="Helical" evidence="4">
    <location>
        <begin position="397"/>
        <end position="417"/>
    </location>
</feature>
<dbReference type="InterPro" id="IPR011990">
    <property type="entry name" value="TPR-like_helical_dom_sf"/>
</dbReference>
<gene>
    <name evidence="5" type="ORF">HMI49_08030</name>
</gene>
<dbReference type="PROSITE" id="PS50005">
    <property type="entry name" value="TPR"/>
    <property type="match status" value="3"/>
</dbReference>
<dbReference type="AlphaFoldDB" id="A0A7Y4NQ21"/>
<dbReference type="SUPFAM" id="SSF48452">
    <property type="entry name" value="TPR-like"/>
    <property type="match status" value="1"/>
</dbReference>
<evidence type="ECO:0000256" key="3">
    <source>
        <dbReference type="PROSITE-ProRule" id="PRU00339"/>
    </source>
</evidence>
<evidence type="ECO:0000256" key="2">
    <source>
        <dbReference type="ARBA" id="ARBA00022803"/>
    </source>
</evidence>
<evidence type="ECO:0000256" key="1">
    <source>
        <dbReference type="ARBA" id="ARBA00022737"/>
    </source>
</evidence>
<proteinExistence type="predicted"/>
<feature type="repeat" description="TPR" evidence="3">
    <location>
        <begin position="540"/>
        <end position="573"/>
    </location>
</feature>
<dbReference type="PANTHER" id="PTHR44227">
    <property type="match status" value="1"/>
</dbReference>
<feature type="repeat" description="TPR" evidence="3">
    <location>
        <begin position="472"/>
        <end position="505"/>
    </location>
</feature>
<dbReference type="PANTHER" id="PTHR44227:SF3">
    <property type="entry name" value="PROTEIN O-MANNOSYL-TRANSFERASE TMTC4"/>
    <property type="match status" value="1"/>
</dbReference>
<feature type="transmembrane region" description="Helical" evidence="4">
    <location>
        <begin position="163"/>
        <end position="187"/>
    </location>
</feature>
<feature type="transmembrane region" description="Helical" evidence="4">
    <location>
        <begin position="106"/>
        <end position="127"/>
    </location>
</feature>
<feature type="repeat" description="TPR" evidence="3">
    <location>
        <begin position="506"/>
        <end position="539"/>
    </location>
</feature>
<comment type="caution">
    <text evidence="5">The sequence shown here is derived from an EMBL/GenBank/DDBJ whole genome shotgun (WGS) entry which is preliminary data.</text>
</comment>